<dbReference type="RefSeq" id="WP_344448563.1">
    <property type="nucleotide sequence ID" value="NZ_BAAATZ010000003.1"/>
</dbReference>
<reference evidence="2" key="1">
    <citation type="journal article" date="2019" name="Int. J. Syst. Evol. Microbiol.">
        <title>The Global Catalogue of Microorganisms (GCM) 10K type strain sequencing project: providing services to taxonomists for standard genome sequencing and annotation.</title>
        <authorList>
            <consortium name="The Broad Institute Genomics Platform"/>
            <consortium name="The Broad Institute Genome Sequencing Center for Infectious Disease"/>
            <person name="Wu L."/>
            <person name="Ma J."/>
        </authorList>
    </citation>
    <scope>NUCLEOTIDE SEQUENCE [LARGE SCALE GENOMIC DNA]</scope>
    <source>
        <strain evidence="2">JCM 8201</strain>
    </source>
</reference>
<keyword evidence="2" id="KW-1185">Reference proteome</keyword>
<name>A0ABP6G9U6_9ACTN</name>
<keyword evidence="1" id="KW-0378">Hydrolase</keyword>
<dbReference type="Gene3D" id="3.40.50.1820">
    <property type="entry name" value="alpha/beta hydrolase"/>
    <property type="match status" value="1"/>
</dbReference>
<accession>A0ABP6G9U6</accession>
<organism evidence="1 2">
    <name type="scientific">Actinocorallia aurantiaca</name>
    <dbReference type="NCBI Taxonomy" id="46204"/>
    <lineage>
        <taxon>Bacteria</taxon>
        <taxon>Bacillati</taxon>
        <taxon>Actinomycetota</taxon>
        <taxon>Actinomycetes</taxon>
        <taxon>Streptosporangiales</taxon>
        <taxon>Thermomonosporaceae</taxon>
        <taxon>Actinocorallia</taxon>
    </lineage>
</organism>
<evidence type="ECO:0000313" key="2">
    <source>
        <dbReference type="Proteomes" id="UP001501842"/>
    </source>
</evidence>
<protein>
    <submittedName>
        <fullName evidence="1">Alpha/beta fold hydrolase</fullName>
    </submittedName>
</protein>
<evidence type="ECO:0000313" key="1">
    <source>
        <dbReference type="EMBL" id="GAA2719779.1"/>
    </source>
</evidence>
<gene>
    <name evidence="1" type="ORF">GCM10010439_06220</name>
</gene>
<dbReference type="GO" id="GO:0016787">
    <property type="term" value="F:hydrolase activity"/>
    <property type="evidence" value="ECO:0007669"/>
    <property type="project" value="UniProtKB-KW"/>
</dbReference>
<dbReference type="EMBL" id="BAAATZ010000003">
    <property type="protein sequence ID" value="GAA2719779.1"/>
    <property type="molecule type" value="Genomic_DNA"/>
</dbReference>
<comment type="caution">
    <text evidence="1">The sequence shown here is derived from an EMBL/GenBank/DDBJ whole genome shotgun (WGS) entry which is preliminary data.</text>
</comment>
<proteinExistence type="predicted"/>
<dbReference type="SUPFAM" id="SSF53474">
    <property type="entry name" value="alpha/beta-Hydrolases"/>
    <property type="match status" value="1"/>
</dbReference>
<dbReference type="InterPro" id="IPR029058">
    <property type="entry name" value="AB_hydrolase_fold"/>
</dbReference>
<dbReference type="Proteomes" id="UP001501842">
    <property type="component" value="Unassembled WGS sequence"/>
</dbReference>
<sequence length="258" mass="27295">MDIVFERRGKGPPLVLLPGPGRLADWEPVSDLLARDHEILVLGGAPDGLPRAAEPDSLVLHLELALAGLGLRNPHIAGDSLGGLLALETAERALAASATAFSPTGFASRRSPRRVDLLLEAARLGASLPGAVLERLLASPLQESLRFRTLYGRHRPADAEALVIGPEVVWEDVPARPRRPARFAGELVDVPVTLAWGGGDPRTPPPEALCARDRFPHVHHVWLPGCGDLPRGCAPEAVAGIIRRTVAAAEGQRSAVGS</sequence>